<name>A0A3P7LES4_STRVU</name>
<dbReference type="EMBL" id="UYYB01100331">
    <property type="protein sequence ID" value="VDM77852.1"/>
    <property type="molecule type" value="Genomic_DNA"/>
</dbReference>
<organism evidence="1 2">
    <name type="scientific">Strongylus vulgaris</name>
    <name type="common">Blood worm</name>
    <dbReference type="NCBI Taxonomy" id="40348"/>
    <lineage>
        <taxon>Eukaryota</taxon>
        <taxon>Metazoa</taxon>
        <taxon>Ecdysozoa</taxon>
        <taxon>Nematoda</taxon>
        <taxon>Chromadorea</taxon>
        <taxon>Rhabditida</taxon>
        <taxon>Rhabditina</taxon>
        <taxon>Rhabditomorpha</taxon>
        <taxon>Strongyloidea</taxon>
        <taxon>Strongylidae</taxon>
        <taxon>Strongylus</taxon>
    </lineage>
</organism>
<reference evidence="1 2" key="1">
    <citation type="submission" date="2018-11" db="EMBL/GenBank/DDBJ databases">
        <authorList>
            <consortium name="Pathogen Informatics"/>
        </authorList>
    </citation>
    <scope>NUCLEOTIDE SEQUENCE [LARGE SCALE GENOMIC DNA]</scope>
</reference>
<sequence>MAQSSFVVLWGRSSYTVVHLIDLHRILSPRLAVLRLPADDSELDAFYEDLEEVNRKEKSSCNVVGCFNANIGMPEEGMGAESWKRRCVTSWKKERNRVLNLEDPVYLYWPIEKDPAKNCDLLLRELRRKTKKMIVWAAFVLLEEATAQLKNPKLQCPPVRFNHSPCVLRSRDVAC</sequence>
<dbReference type="AlphaFoldDB" id="A0A3P7LES4"/>
<proteinExistence type="predicted"/>
<keyword evidence="2" id="KW-1185">Reference proteome</keyword>
<evidence type="ECO:0000313" key="1">
    <source>
        <dbReference type="EMBL" id="VDM77852.1"/>
    </source>
</evidence>
<accession>A0A3P7LES4</accession>
<gene>
    <name evidence="1" type="ORF">SVUK_LOCUS12850</name>
</gene>
<protein>
    <submittedName>
        <fullName evidence="1">Uncharacterized protein</fullName>
    </submittedName>
</protein>
<dbReference type="OrthoDB" id="410104at2759"/>
<dbReference type="Proteomes" id="UP000270094">
    <property type="component" value="Unassembled WGS sequence"/>
</dbReference>
<evidence type="ECO:0000313" key="2">
    <source>
        <dbReference type="Proteomes" id="UP000270094"/>
    </source>
</evidence>